<organism evidence="5 6">
    <name type="scientific">candidate division TA06 bacterium B3_TA06</name>
    <dbReference type="NCBI Taxonomy" id="2012487"/>
    <lineage>
        <taxon>Bacteria</taxon>
        <taxon>Bacteria division TA06</taxon>
    </lineage>
</organism>
<feature type="region of interest" description="Disordered" evidence="3">
    <location>
        <begin position="873"/>
        <end position="915"/>
    </location>
</feature>
<dbReference type="PANTHER" id="PTHR16305">
    <property type="entry name" value="TESTICULAR SOLUBLE ADENYLYL CYCLASE"/>
    <property type="match status" value="1"/>
</dbReference>
<dbReference type="GO" id="GO:0035556">
    <property type="term" value="P:intracellular signal transduction"/>
    <property type="evidence" value="ECO:0007669"/>
    <property type="project" value="InterPro"/>
</dbReference>
<dbReference type="CDD" id="cd07302">
    <property type="entry name" value="CHD"/>
    <property type="match status" value="1"/>
</dbReference>
<feature type="domain" description="Guanylate cyclase" evidence="4">
    <location>
        <begin position="34"/>
        <end position="168"/>
    </location>
</feature>
<dbReference type="EMBL" id="NJBO01000002">
    <property type="protein sequence ID" value="TKJ43899.1"/>
    <property type="molecule type" value="Genomic_DNA"/>
</dbReference>
<feature type="domain" description="Guanylate cyclase" evidence="4">
    <location>
        <begin position="201"/>
        <end position="348"/>
    </location>
</feature>
<dbReference type="Pfam" id="PF13191">
    <property type="entry name" value="AAA_16"/>
    <property type="match status" value="1"/>
</dbReference>
<evidence type="ECO:0000313" key="6">
    <source>
        <dbReference type="Proteomes" id="UP000317778"/>
    </source>
</evidence>
<dbReference type="GO" id="GO:0005737">
    <property type="term" value="C:cytoplasm"/>
    <property type="evidence" value="ECO:0007669"/>
    <property type="project" value="TreeGrafter"/>
</dbReference>
<sequence length="915" mass="101576">MAEEVLLPQVPLHVLARIARDERVTHGITKTRSVLLYTDISGFTPLTDALTAAGKEGIEWVTEILNDHFWRLSRILADYNGILLKLGGDSLLARFDGVDAVDRATDAAWEMLDWFKGHPEVKTRKGDFPLSIKAIVGGGAYFEAILGDEEKSNWFPLGEVVEELARAEKAVGAGEFIVKKGLQEEMFPSEPYPVIEDAERAKLAGVTRSFLPVGKSGKPALSSGGEYRVVAPIFLNMHGYDPANPRFDTLNEFYLDLYRLLSGYHGTINKVNIAPQGSTFLILFGAPLSHKEDRANSAAFFAELAKLTTPFKLKAGLAYGACFAGFIGGPQKEYTVIGQRVNAAAKLMSASEPGEFVITAEAAQKFADLYESKSLSPAVISGVGYQRFELGKARKVPTKVPGEWTTHEPELDRAVELASGESMVVGIAGDHGMGKSRFLRRLAERLAPTHEVLEVSLDERGAPYQVFRRILMSQASIKEDDSADLKHKKLTDHLSDVVRNAGESLEVDELLRRFAFIAGMLFGLGQAQEEIAAYSPELRVENLMDAFRSYILRRAAGRPLALLVDDPARGEVGSLEMLAFATRTIPRLRPQGITFFFTYNPEFEETFCKGLEIPQESLQNVTLEPLSASDSRELAERILGAGADDAVHQFLYERSLGNPSVLEQWAGYLLDKNLITEMDGKWVMGEGVDAAEIPDDLYSLVFSRLDRLPEEVRQTLRLGAVYGMHFPSTIIAHIMKKVDVAGLMSPATASGLIYPIEAGETEYVFRQTLVRDVCYDSILRGDRERLHREVTRAIEVLYVESLERYFTMLAHHSAESGDWEQTFNYSLRSAKENRRLFRNEAAKVLISSLSPENAKAITDLFVQKWLDKKRISPEVKEETSKVEKTDVGEEVAARVKEKEDLSHGEGSGDLPNRPE</sequence>
<dbReference type="PANTHER" id="PTHR16305:SF28">
    <property type="entry name" value="GUANYLATE CYCLASE DOMAIN-CONTAINING PROTEIN"/>
    <property type="match status" value="1"/>
</dbReference>
<proteinExistence type="predicted"/>
<evidence type="ECO:0000256" key="3">
    <source>
        <dbReference type="SAM" id="MobiDB-lite"/>
    </source>
</evidence>
<name>A0A532V9N0_UNCT6</name>
<evidence type="ECO:0000256" key="2">
    <source>
        <dbReference type="ARBA" id="ARBA00022840"/>
    </source>
</evidence>
<comment type="caution">
    <text evidence="5">The sequence shown here is derived from an EMBL/GenBank/DDBJ whole genome shotgun (WGS) entry which is preliminary data.</text>
</comment>
<keyword evidence="2" id="KW-0067">ATP-binding</keyword>
<dbReference type="InterPro" id="IPR001054">
    <property type="entry name" value="A/G_cyclase"/>
</dbReference>
<evidence type="ECO:0000259" key="4">
    <source>
        <dbReference type="PROSITE" id="PS50125"/>
    </source>
</evidence>
<dbReference type="GO" id="GO:0004016">
    <property type="term" value="F:adenylate cyclase activity"/>
    <property type="evidence" value="ECO:0007669"/>
    <property type="project" value="UniProtKB-ARBA"/>
</dbReference>
<keyword evidence="1" id="KW-0547">Nucleotide-binding</keyword>
<dbReference type="InterPro" id="IPR029787">
    <property type="entry name" value="Nucleotide_cyclase"/>
</dbReference>
<dbReference type="GO" id="GO:0005524">
    <property type="term" value="F:ATP binding"/>
    <property type="evidence" value="ECO:0007669"/>
    <property type="project" value="UniProtKB-KW"/>
</dbReference>
<dbReference type="Gene3D" id="3.30.70.1230">
    <property type="entry name" value="Nucleotide cyclase"/>
    <property type="match status" value="2"/>
</dbReference>
<protein>
    <recommendedName>
        <fullName evidence="4">Guanylate cyclase domain-containing protein</fullName>
    </recommendedName>
</protein>
<accession>A0A532V9N0</accession>
<feature type="compositionally biased region" description="Basic and acidic residues" evidence="3">
    <location>
        <begin position="873"/>
        <end position="903"/>
    </location>
</feature>
<dbReference type="InterPro" id="IPR041664">
    <property type="entry name" value="AAA_16"/>
</dbReference>
<dbReference type="PROSITE" id="PS50125">
    <property type="entry name" value="GUANYLATE_CYCLASE_2"/>
    <property type="match status" value="2"/>
</dbReference>
<evidence type="ECO:0000256" key="1">
    <source>
        <dbReference type="ARBA" id="ARBA00022741"/>
    </source>
</evidence>
<reference evidence="5 6" key="1">
    <citation type="submission" date="2017-06" db="EMBL/GenBank/DDBJ databases">
        <title>Novel microbial phyla capable of carbon fixation and sulfur reduction in deep-sea sediments.</title>
        <authorList>
            <person name="Huang J."/>
            <person name="Baker B."/>
            <person name="Wang Y."/>
        </authorList>
    </citation>
    <scope>NUCLEOTIDE SEQUENCE [LARGE SCALE GENOMIC DNA]</scope>
    <source>
        <strain evidence="5">B3_TA06</strain>
    </source>
</reference>
<dbReference type="InterPro" id="IPR027417">
    <property type="entry name" value="P-loop_NTPase"/>
</dbReference>
<dbReference type="Proteomes" id="UP000317778">
    <property type="component" value="Unassembled WGS sequence"/>
</dbReference>
<gene>
    <name evidence="5" type="ORF">CEE36_01930</name>
</gene>
<dbReference type="Gene3D" id="3.40.50.300">
    <property type="entry name" value="P-loop containing nucleotide triphosphate hydrolases"/>
    <property type="match status" value="1"/>
</dbReference>
<dbReference type="Pfam" id="PF00211">
    <property type="entry name" value="Guanylate_cyc"/>
    <property type="match status" value="1"/>
</dbReference>
<dbReference type="AlphaFoldDB" id="A0A532V9N0"/>
<dbReference type="SUPFAM" id="SSF55073">
    <property type="entry name" value="Nucleotide cyclase"/>
    <property type="match status" value="2"/>
</dbReference>
<evidence type="ECO:0000313" key="5">
    <source>
        <dbReference type="EMBL" id="TKJ43899.1"/>
    </source>
</evidence>
<dbReference type="GO" id="GO:0009190">
    <property type="term" value="P:cyclic nucleotide biosynthetic process"/>
    <property type="evidence" value="ECO:0007669"/>
    <property type="project" value="InterPro"/>
</dbReference>
<dbReference type="SUPFAM" id="SSF52540">
    <property type="entry name" value="P-loop containing nucleoside triphosphate hydrolases"/>
    <property type="match status" value="1"/>
</dbReference>